<evidence type="ECO:0000313" key="3">
    <source>
        <dbReference type="EMBL" id="KAB1207401.1"/>
    </source>
</evidence>
<dbReference type="InterPro" id="IPR046796">
    <property type="entry name" value="Transposase_32_dom"/>
</dbReference>
<feature type="compositionally biased region" description="Polar residues" evidence="1">
    <location>
        <begin position="14"/>
        <end position="24"/>
    </location>
</feature>
<protein>
    <recommendedName>
        <fullName evidence="2">Putative plant transposon protein domain-containing protein</fullName>
    </recommendedName>
</protein>
<name>A0A6A1V422_9ROSI</name>
<feature type="region of interest" description="Disordered" evidence="1">
    <location>
        <begin position="1"/>
        <end position="27"/>
    </location>
</feature>
<gene>
    <name evidence="3" type="ORF">CJ030_MR7G017416</name>
</gene>
<proteinExistence type="predicted"/>
<dbReference type="AlphaFoldDB" id="A0A6A1V422"/>
<dbReference type="Proteomes" id="UP000516437">
    <property type="component" value="Chromosome 7"/>
</dbReference>
<organism evidence="3 4">
    <name type="scientific">Morella rubra</name>
    <name type="common">Chinese bayberry</name>
    <dbReference type="NCBI Taxonomy" id="262757"/>
    <lineage>
        <taxon>Eukaryota</taxon>
        <taxon>Viridiplantae</taxon>
        <taxon>Streptophyta</taxon>
        <taxon>Embryophyta</taxon>
        <taxon>Tracheophyta</taxon>
        <taxon>Spermatophyta</taxon>
        <taxon>Magnoliopsida</taxon>
        <taxon>eudicotyledons</taxon>
        <taxon>Gunneridae</taxon>
        <taxon>Pentapetalae</taxon>
        <taxon>rosids</taxon>
        <taxon>fabids</taxon>
        <taxon>Fagales</taxon>
        <taxon>Myricaceae</taxon>
        <taxon>Morella</taxon>
    </lineage>
</organism>
<reference evidence="3 4" key="1">
    <citation type="journal article" date="2019" name="Plant Biotechnol. J.">
        <title>The red bayberry genome and genetic basis of sex determination.</title>
        <authorList>
            <person name="Jia H.M."/>
            <person name="Jia H.J."/>
            <person name="Cai Q.L."/>
            <person name="Wang Y."/>
            <person name="Zhao H.B."/>
            <person name="Yang W.F."/>
            <person name="Wang G.Y."/>
            <person name="Li Y.H."/>
            <person name="Zhan D.L."/>
            <person name="Shen Y.T."/>
            <person name="Niu Q.F."/>
            <person name="Chang L."/>
            <person name="Qiu J."/>
            <person name="Zhao L."/>
            <person name="Xie H.B."/>
            <person name="Fu W.Y."/>
            <person name="Jin J."/>
            <person name="Li X.W."/>
            <person name="Jiao Y."/>
            <person name="Zhou C.C."/>
            <person name="Tu T."/>
            <person name="Chai C.Y."/>
            <person name="Gao J.L."/>
            <person name="Fan L.J."/>
            <person name="van de Weg E."/>
            <person name="Wang J.Y."/>
            <person name="Gao Z.S."/>
        </authorList>
    </citation>
    <scope>NUCLEOTIDE SEQUENCE [LARGE SCALE GENOMIC DNA]</scope>
    <source>
        <tissue evidence="3">Leaves</tissue>
    </source>
</reference>
<dbReference type="OrthoDB" id="1750780at2759"/>
<evidence type="ECO:0000259" key="2">
    <source>
        <dbReference type="Pfam" id="PF20167"/>
    </source>
</evidence>
<evidence type="ECO:0000256" key="1">
    <source>
        <dbReference type="SAM" id="MobiDB-lite"/>
    </source>
</evidence>
<dbReference type="EMBL" id="RXIC02000025">
    <property type="protein sequence ID" value="KAB1207401.1"/>
    <property type="molecule type" value="Genomic_DNA"/>
</dbReference>
<comment type="caution">
    <text evidence="3">The sequence shown here is derived from an EMBL/GenBank/DDBJ whole genome shotgun (WGS) entry which is preliminary data.</text>
</comment>
<dbReference type="Pfam" id="PF20167">
    <property type="entry name" value="Transposase_32"/>
    <property type="match status" value="1"/>
</dbReference>
<sequence length="407" mass="46727">MPRTKHAAMVGNERTGSSRSSADQTGEPDYFFRNPECAEKYYNDFSKRKVMLGRKVNVESLSDFEIERLFVKQGWRNLLDMGTEVFPKYVRLFFANLTVGWEAGGLFTVKSMVGGRDIILNEVILGDILGILHVGIRAYEFKTWPVCKGFDYGEALVYLLGNGVAEDAPRKIHDNQLSVRSRLLHLICTHNLIPRGGHREEVTFMDVFVIERLLKERKFNLPYIMLKHMEAACDSKKNLPYGFLFTQIFRYFGVALSSRERDTLTKCEQFDTTVLTRMGYRRTSRNTWVPKHQDSNEDDGVAVAEAEDEPEGEEVDAEAMEFDVDAEAMEFDVDADLAADPLIIPSSTRYPDPPSSSDTRFTAFEARMLAMHEAQNKFIQDNFTSMQEEQRQFFAEMRIFMARFPPP</sequence>
<evidence type="ECO:0000313" key="4">
    <source>
        <dbReference type="Proteomes" id="UP000516437"/>
    </source>
</evidence>
<accession>A0A6A1V422</accession>
<feature type="domain" description="Putative plant transposon protein" evidence="2">
    <location>
        <begin position="72"/>
        <end position="254"/>
    </location>
</feature>
<keyword evidence="4" id="KW-1185">Reference proteome</keyword>